<dbReference type="InterPro" id="IPR040079">
    <property type="entry name" value="Glutathione_S-Trfase"/>
</dbReference>
<reference evidence="4 5" key="1">
    <citation type="submission" date="2020-08" db="EMBL/GenBank/DDBJ databases">
        <title>Functional genomics of gut bacteria from endangered species of beetles.</title>
        <authorList>
            <person name="Carlos-Shanley C."/>
        </authorList>
    </citation>
    <scope>NUCLEOTIDE SEQUENCE [LARGE SCALE GENOMIC DNA]</scope>
    <source>
        <strain evidence="4 5">S00224</strain>
    </source>
</reference>
<dbReference type="SUPFAM" id="SSF47616">
    <property type="entry name" value="GST C-terminal domain-like"/>
    <property type="match status" value="1"/>
</dbReference>
<dbReference type="PROSITE" id="PS50405">
    <property type="entry name" value="GST_CTER"/>
    <property type="match status" value="1"/>
</dbReference>
<comment type="similarity">
    <text evidence="1">Belongs to the GST superfamily.</text>
</comment>
<feature type="domain" description="GST N-terminal" evidence="2">
    <location>
        <begin position="2"/>
        <end position="84"/>
    </location>
</feature>
<evidence type="ECO:0000313" key="4">
    <source>
        <dbReference type="EMBL" id="MBB4841055.1"/>
    </source>
</evidence>
<comment type="caution">
    <text evidence="4">The sequence shown here is derived from an EMBL/GenBank/DDBJ whole genome shotgun (WGS) entry which is preliminary data.</text>
</comment>
<name>A0A7W7NT91_9SPHN</name>
<dbReference type="AlphaFoldDB" id="A0A7W7NT91"/>
<dbReference type="Gene3D" id="3.40.30.10">
    <property type="entry name" value="Glutaredoxin"/>
    <property type="match status" value="1"/>
</dbReference>
<dbReference type="GO" id="GO:0004364">
    <property type="term" value="F:glutathione transferase activity"/>
    <property type="evidence" value="ECO:0007669"/>
    <property type="project" value="UniProtKB-EC"/>
</dbReference>
<organism evidence="4 5">
    <name type="scientific">Sphingomonas kyeonggiensis</name>
    <dbReference type="NCBI Taxonomy" id="1268553"/>
    <lineage>
        <taxon>Bacteria</taxon>
        <taxon>Pseudomonadati</taxon>
        <taxon>Pseudomonadota</taxon>
        <taxon>Alphaproteobacteria</taxon>
        <taxon>Sphingomonadales</taxon>
        <taxon>Sphingomonadaceae</taxon>
        <taxon>Sphingomonas</taxon>
    </lineage>
</organism>
<feature type="domain" description="GST C-terminal" evidence="3">
    <location>
        <begin position="86"/>
        <end position="205"/>
    </location>
</feature>
<dbReference type="Gene3D" id="1.20.1050.10">
    <property type="match status" value="1"/>
</dbReference>
<dbReference type="PROSITE" id="PS50404">
    <property type="entry name" value="GST_NTER"/>
    <property type="match status" value="1"/>
</dbReference>
<dbReference type="InterPro" id="IPR036249">
    <property type="entry name" value="Thioredoxin-like_sf"/>
</dbReference>
<evidence type="ECO:0000313" key="5">
    <source>
        <dbReference type="Proteomes" id="UP000575241"/>
    </source>
</evidence>
<dbReference type="SFLD" id="SFLDG00358">
    <property type="entry name" value="Main_(cytGST)"/>
    <property type="match status" value="1"/>
</dbReference>
<dbReference type="SUPFAM" id="SSF52833">
    <property type="entry name" value="Thioredoxin-like"/>
    <property type="match status" value="1"/>
</dbReference>
<evidence type="ECO:0000259" key="2">
    <source>
        <dbReference type="PROSITE" id="PS50404"/>
    </source>
</evidence>
<dbReference type="CDD" id="cd03056">
    <property type="entry name" value="GST_N_4"/>
    <property type="match status" value="1"/>
</dbReference>
<keyword evidence="5" id="KW-1185">Reference proteome</keyword>
<dbReference type="InterPro" id="IPR036282">
    <property type="entry name" value="Glutathione-S-Trfase_C_sf"/>
</dbReference>
<dbReference type="PANTHER" id="PTHR44051:SF2">
    <property type="entry name" value="HYPOTHETICAL GLUTATHIONE S-TRANSFERASE LIKE PROTEIN"/>
    <property type="match status" value="1"/>
</dbReference>
<dbReference type="InterPro" id="IPR004045">
    <property type="entry name" value="Glutathione_S-Trfase_N"/>
</dbReference>
<dbReference type="InterPro" id="IPR004046">
    <property type="entry name" value="GST_C"/>
</dbReference>
<protein>
    <submittedName>
        <fullName evidence="4">Glutathione S-transferase</fullName>
        <ecNumber evidence="4">2.5.1.18</ecNumber>
    </submittedName>
</protein>
<gene>
    <name evidence="4" type="ORF">HNP52_004152</name>
</gene>
<dbReference type="Pfam" id="PF00043">
    <property type="entry name" value="GST_C"/>
    <property type="match status" value="1"/>
</dbReference>
<dbReference type="Proteomes" id="UP000575241">
    <property type="component" value="Unassembled WGS sequence"/>
</dbReference>
<dbReference type="Pfam" id="PF02798">
    <property type="entry name" value="GST_N"/>
    <property type="match status" value="1"/>
</dbReference>
<proteinExistence type="inferred from homology"/>
<dbReference type="InterPro" id="IPR010987">
    <property type="entry name" value="Glutathione-S-Trfase_C-like"/>
</dbReference>
<dbReference type="SFLD" id="SFLDS00019">
    <property type="entry name" value="Glutathione_Transferase_(cytos"/>
    <property type="match status" value="1"/>
</dbReference>
<dbReference type="PANTHER" id="PTHR44051">
    <property type="entry name" value="GLUTATHIONE S-TRANSFERASE-RELATED"/>
    <property type="match status" value="1"/>
</dbReference>
<evidence type="ECO:0000259" key="3">
    <source>
        <dbReference type="PROSITE" id="PS50405"/>
    </source>
</evidence>
<accession>A0A7W7NT91</accession>
<dbReference type="EC" id="2.5.1.18" evidence="4"/>
<evidence type="ECO:0000256" key="1">
    <source>
        <dbReference type="RuleBase" id="RU003494"/>
    </source>
</evidence>
<dbReference type="EMBL" id="JACHLN010000004">
    <property type="protein sequence ID" value="MBB4841055.1"/>
    <property type="molecule type" value="Genomic_DNA"/>
</dbReference>
<sequence length="205" mass="23219">MAALVLHEYAASGNCYKIRLTAAHLGLPLERREYDIMQGETRTPEFLAQVNANGRIPTLQVGEDFLPESNAACFYLADGSDLIPHDRFERADMLRWLFWEQYNHEPNVATLRFWAKWVGFDQLSAVQQANLPGKQAAGEAALALMDEHLEARDWFVIDRLTLADIALYAYTHVAEDGGFSLQPYPNVRAWIDRVAAHPRHIPITA</sequence>
<keyword evidence="4" id="KW-0808">Transferase</keyword>